<evidence type="ECO:0008006" key="5">
    <source>
        <dbReference type="Google" id="ProtNLM"/>
    </source>
</evidence>
<dbReference type="RefSeq" id="WP_254572711.1">
    <property type="nucleotide sequence ID" value="NZ_CP098502.1"/>
</dbReference>
<dbReference type="EMBL" id="CP098502">
    <property type="protein sequence ID" value="UTI66033.1"/>
    <property type="molecule type" value="Genomic_DNA"/>
</dbReference>
<accession>A0ABY5DVJ0</accession>
<feature type="region of interest" description="Disordered" evidence="1">
    <location>
        <begin position="74"/>
        <end position="115"/>
    </location>
</feature>
<dbReference type="Gene3D" id="3.90.1720.10">
    <property type="entry name" value="endopeptidase domain like (from Nostoc punctiforme)"/>
    <property type="match status" value="1"/>
</dbReference>
<dbReference type="Proteomes" id="UP001056035">
    <property type="component" value="Chromosome"/>
</dbReference>
<feature type="signal peptide" evidence="2">
    <location>
        <begin position="1"/>
        <end position="23"/>
    </location>
</feature>
<dbReference type="InterPro" id="IPR038765">
    <property type="entry name" value="Papain-like_cys_pep_sf"/>
</dbReference>
<protein>
    <recommendedName>
        <fullName evidence="5">NlpC/P60 family protein</fullName>
    </recommendedName>
</protein>
<evidence type="ECO:0000313" key="3">
    <source>
        <dbReference type="EMBL" id="UTI66033.1"/>
    </source>
</evidence>
<gene>
    <name evidence="3" type="ORF">NBH00_07465</name>
</gene>
<proteinExistence type="predicted"/>
<organism evidence="3 4">
    <name type="scientific">Paraconexibacter antarcticus</name>
    <dbReference type="NCBI Taxonomy" id="2949664"/>
    <lineage>
        <taxon>Bacteria</taxon>
        <taxon>Bacillati</taxon>
        <taxon>Actinomycetota</taxon>
        <taxon>Thermoleophilia</taxon>
        <taxon>Solirubrobacterales</taxon>
        <taxon>Paraconexibacteraceae</taxon>
        <taxon>Paraconexibacter</taxon>
    </lineage>
</organism>
<keyword evidence="2" id="KW-0732">Signal</keyword>
<feature type="region of interest" description="Disordered" evidence="1">
    <location>
        <begin position="130"/>
        <end position="152"/>
    </location>
</feature>
<evidence type="ECO:0000256" key="1">
    <source>
        <dbReference type="SAM" id="MobiDB-lite"/>
    </source>
</evidence>
<feature type="chain" id="PRO_5045425583" description="NlpC/P60 family protein" evidence="2">
    <location>
        <begin position="24"/>
        <end position="278"/>
    </location>
</feature>
<evidence type="ECO:0000313" key="4">
    <source>
        <dbReference type="Proteomes" id="UP001056035"/>
    </source>
</evidence>
<feature type="compositionally biased region" description="Low complexity" evidence="1">
    <location>
        <begin position="89"/>
        <end position="102"/>
    </location>
</feature>
<dbReference type="PROSITE" id="PS51257">
    <property type="entry name" value="PROKAR_LIPOPROTEIN"/>
    <property type="match status" value="1"/>
</dbReference>
<name>A0ABY5DVJ0_9ACTN</name>
<reference evidence="3 4" key="1">
    <citation type="submission" date="2022-06" db="EMBL/GenBank/DDBJ databases">
        <title>Paraconexibacter antarcticus.</title>
        <authorList>
            <person name="Kim C.S."/>
        </authorList>
    </citation>
    <scope>NUCLEOTIDE SEQUENCE [LARGE SCALE GENOMIC DNA]</scope>
    <source>
        <strain evidence="3 4">02-257</strain>
    </source>
</reference>
<evidence type="ECO:0000256" key="2">
    <source>
        <dbReference type="SAM" id="SignalP"/>
    </source>
</evidence>
<dbReference type="SUPFAM" id="SSF54001">
    <property type="entry name" value="Cysteine proteinases"/>
    <property type="match status" value="1"/>
</dbReference>
<sequence>MRERHAALAAATAALVLGGAGLAGCGSSAQERPQDRAQVKAVAVKSPVARAVVAKPSVRPVSDDVEADQAFATPAGVKLTKKPPAPGEAKASSSRARTDSATGGATKDNFISPGAPSDEEIARELKQMEAVQRRQAKAGGNGHGISLEPDGTAKVAPGVPEVIARVVAGANAIAKYPYVYGGGHASFVDTAYDCSGSVSYALAAGGLLTAPKTSGELARTGAKGPGRWITIYANEGHTFMYVDGLRYDTSGRGGPLGTRWNTAPRSLAGFVVRHPPGL</sequence>
<keyword evidence="4" id="KW-1185">Reference proteome</keyword>